<dbReference type="CDD" id="cd07067">
    <property type="entry name" value="HP_PGM_like"/>
    <property type="match status" value="1"/>
</dbReference>
<dbReference type="InterPro" id="IPR050275">
    <property type="entry name" value="PGM_Phosphatase"/>
</dbReference>
<comment type="caution">
    <text evidence="2">The sequence shown here is derived from an EMBL/GenBank/DDBJ whole genome shotgun (WGS) entry which is preliminary data.</text>
</comment>
<dbReference type="InterPro" id="IPR029033">
    <property type="entry name" value="His_PPase_superfam"/>
</dbReference>
<name>A0ABS1TAV7_9CLOT</name>
<dbReference type="NCBIfam" id="TIGR03162">
    <property type="entry name" value="ribazole_cobC"/>
    <property type="match status" value="1"/>
</dbReference>
<sequence length="196" mass="23212">MQLYLLRHGETEENKSRFYYGKLDVSLNEVGIDQSKRAGELLKEIKFNSIYISERKRTRETAEFALNNGDLNLITDKRINEIDFGKFEGKNYEQIQKEFPSEYEMWNENWKEFAPPGGESYRQFYSRIKEFLEDILHKEQENVLVVTHGGVIRTIYCCVLEGNLDLYWKFSSKNCDISIIKYEYGNLFIDSISHVK</sequence>
<evidence type="ECO:0000256" key="1">
    <source>
        <dbReference type="NCBIfam" id="TIGR03162"/>
    </source>
</evidence>
<dbReference type="InterPro" id="IPR013078">
    <property type="entry name" value="His_Pase_superF_clade-1"/>
</dbReference>
<dbReference type="InterPro" id="IPR017578">
    <property type="entry name" value="Ribazole_CobC"/>
</dbReference>
<dbReference type="InterPro" id="IPR001345">
    <property type="entry name" value="PG/BPGM_mutase_AS"/>
</dbReference>
<dbReference type="SUPFAM" id="SSF53254">
    <property type="entry name" value="Phosphoglycerate mutase-like"/>
    <property type="match status" value="1"/>
</dbReference>
<dbReference type="PANTHER" id="PTHR48100:SF10">
    <property type="entry name" value="2-CARBOXY-D-ARABINITOL-1-PHOSPHATASE-RELATED"/>
    <property type="match status" value="1"/>
</dbReference>
<dbReference type="PANTHER" id="PTHR48100">
    <property type="entry name" value="BROAD-SPECIFICITY PHOSPHATASE YOR283W-RELATED"/>
    <property type="match status" value="1"/>
</dbReference>
<keyword evidence="3" id="KW-1185">Reference proteome</keyword>
<gene>
    <name evidence="2" type="primary">cobC</name>
    <name evidence="2" type="ORF">JK636_06790</name>
</gene>
<organism evidence="2 3">
    <name type="scientific">Clostridium rhizosphaerae</name>
    <dbReference type="NCBI Taxonomy" id="2803861"/>
    <lineage>
        <taxon>Bacteria</taxon>
        <taxon>Bacillati</taxon>
        <taxon>Bacillota</taxon>
        <taxon>Clostridia</taxon>
        <taxon>Eubacteriales</taxon>
        <taxon>Clostridiaceae</taxon>
        <taxon>Clostridium</taxon>
    </lineage>
</organism>
<accession>A0ABS1TAV7</accession>
<dbReference type="Proteomes" id="UP000632377">
    <property type="component" value="Unassembled WGS sequence"/>
</dbReference>
<dbReference type="Pfam" id="PF00300">
    <property type="entry name" value="His_Phos_1"/>
    <property type="match status" value="1"/>
</dbReference>
<dbReference type="SMART" id="SM00855">
    <property type="entry name" value="PGAM"/>
    <property type="match status" value="1"/>
</dbReference>
<dbReference type="Gene3D" id="3.40.50.1240">
    <property type="entry name" value="Phosphoglycerate mutase-like"/>
    <property type="match status" value="1"/>
</dbReference>
<evidence type="ECO:0000313" key="3">
    <source>
        <dbReference type="Proteomes" id="UP000632377"/>
    </source>
</evidence>
<dbReference type="EC" id="3.1.3.73" evidence="1"/>
<dbReference type="PROSITE" id="PS00175">
    <property type="entry name" value="PG_MUTASE"/>
    <property type="match status" value="1"/>
</dbReference>
<evidence type="ECO:0000313" key="2">
    <source>
        <dbReference type="EMBL" id="MBL4935464.1"/>
    </source>
</evidence>
<reference evidence="2 3" key="1">
    <citation type="submission" date="2021-01" db="EMBL/GenBank/DDBJ databases">
        <title>Genome public.</title>
        <authorList>
            <person name="Liu C."/>
            <person name="Sun Q."/>
        </authorList>
    </citation>
    <scope>NUCLEOTIDE SEQUENCE [LARGE SCALE GENOMIC DNA]</scope>
    <source>
        <strain evidence="2 3">YIM B02515</strain>
    </source>
</reference>
<proteinExistence type="predicted"/>
<protein>
    <recommendedName>
        <fullName evidence="1">Alpha-ribazole phosphatase</fullName>
        <ecNumber evidence="1">3.1.3.73</ecNumber>
    </recommendedName>
</protein>
<dbReference type="EMBL" id="JAESWC010000002">
    <property type="protein sequence ID" value="MBL4935464.1"/>
    <property type="molecule type" value="Genomic_DNA"/>
</dbReference>
<dbReference type="RefSeq" id="WP_202748073.1">
    <property type="nucleotide sequence ID" value="NZ_JAESWC010000002.1"/>
</dbReference>